<evidence type="ECO:0000256" key="2">
    <source>
        <dbReference type="SAM" id="Phobius"/>
    </source>
</evidence>
<keyword evidence="5" id="KW-1185">Reference proteome</keyword>
<sequence length="402" mass="41330">MVMRGNPGSRSAEEFDVLLAGGGTPDERQQELLELVAAMRAVPAPAARPEFVTSLRAQLVAAAEREPARAEEALAARLTPRQRRGSRERRLAALVGGFAVVSASGSMAMASQGSLPGDVLYPVKRAIENAQTNLRGDQGAKAESLIDHAEARLDEAKRLVAREAGPDAVSKALQDFTDQTNQAADFALEDYVTHRDPQRIADLRAFTTSSMDVLSALTPLVPEGSRPILVTATQTVRQIDVAAWETCPACADEDIAELPEIATRQLSAVLSGDVPKVASVTVPGRKPATPEQQKQPRGGEATDAPTSQTSPTQQPSPAPSDPAQPGERPPSIGGAVGEKLNNVTKGVTGEKSGGSGSKGSSGSTGGTGGTGGSGTTDNEGGLVGTLVDGVGGLLGGLGLTPR</sequence>
<organism evidence="4 5">
    <name type="scientific">Nocardioides faecalis</name>
    <dbReference type="NCBI Taxonomy" id="2803858"/>
    <lineage>
        <taxon>Bacteria</taxon>
        <taxon>Bacillati</taxon>
        <taxon>Actinomycetota</taxon>
        <taxon>Actinomycetes</taxon>
        <taxon>Propionibacteriales</taxon>
        <taxon>Nocardioidaceae</taxon>
        <taxon>Nocardioides</taxon>
    </lineage>
</organism>
<evidence type="ECO:0000259" key="3">
    <source>
        <dbReference type="Pfam" id="PF18915"/>
    </source>
</evidence>
<dbReference type="Pfam" id="PF18915">
    <property type="entry name" value="DUF5667"/>
    <property type="match status" value="1"/>
</dbReference>
<dbReference type="AlphaFoldDB" id="A0A938YBS0"/>
<comment type="caution">
    <text evidence="4">The sequence shown here is derived from an EMBL/GenBank/DDBJ whole genome shotgun (WGS) entry which is preliminary data.</text>
</comment>
<protein>
    <recommendedName>
        <fullName evidence="3">DUF5667 domain-containing protein</fullName>
    </recommendedName>
</protein>
<feature type="region of interest" description="Disordered" evidence="1">
    <location>
        <begin position="279"/>
        <end position="402"/>
    </location>
</feature>
<keyword evidence="2" id="KW-1133">Transmembrane helix</keyword>
<dbReference type="EMBL" id="JAERTX010000013">
    <property type="protein sequence ID" value="MBM9461076.1"/>
    <property type="molecule type" value="Genomic_DNA"/>
</dbReference>
<feature type="compositionally biased region" description="Low complexity" evidence="1">
    <location>
        <begin position="301"/>
        <end position="313"/>
    </location>
</feature>
<feature type="domain" description="DUF5667" evidence="3">
    <location>
        <begin position="113"/>
        <end position="222"/>
    </location>
</feature>
<evidence type="ECO:0000313" key="4">
    <source>
        <dbReference type="EMBL" id="MBM9461076.1"/>
    </source>
</evidence>
<reference evidence="4" key="1">
    <citation type="submission" date="2021-01" db="EMBL/GenBank/DDBJ databases">
        <title>Novel species in genus Nocardioides.</title>
        <authorList>
            <person name="Zhang G."/>
        </authorList>
    </citation>
    <scope>NUCLEOTIDE SEQUENCE</scope>
    <source>
        <strain evidence="4">Zg-536</strain>
    </source>
</reference>
<proteinExistence type="predicted"/>
<dbReference type="RefSeq" id="WP_205292385.1">
    <property type="nucleotide sequence ID" value="NZ_CP074406.1"/>
</dbReference>
<feature type="transmembrane region" description="Helical" evidence="2">
    <location>
        <begin position="91"/>
        <end position="110"/>
    </location>
</feature>
<evidence type="ECO:0000256" key="1">
    <source>
        <dbReference type="SAM" id="MobiDB-lite"/>
    </source>
</evidence>
<dbReference type="Proteomes" id="UP000663791">
    <property type="component" value="Unassembled WGS sequence"/>
</dbReference>
<evidence type="ECO:0000313" key="5">
    <source>
        <dbReference type="Proteomes" id="UP000663791"/>
    </source>
</evidence>
<name>A0A938YBS0_9ACTN</name>
<feature type="compositionally biased region" description="Gly residues" evidence="1">
    <location>
        <begin position="351"/>
        <end position="374"/>
    </location>
</feature>
<feature type="compositionally biased region" description="Gly residues" evidence="1">
    <location>
        <begin position="389"/>
        <end position="402"/>
    </location>
</feature>
<gene>
    <name evidence="4" type="ORF">JK386_14335</name>
</gene>
<keyword evidence="2" id="KW-0472">Membrane</keyword>
<dbReference type="InterPro" id="IPR043725">
    <property type="entry name" value="DUF5667"/>
</dbReference>
<keyword evidence="2" id="KW-0812">Transmembrane</keyword>
<accession>A0A938YBS0</accession>